<dbReference type="SMR" id="A0A2X4EP46"/>
<feature type="transmembrane region" description="Helical" evidence="7">
    <location>
        <begin position="84"/>
        <end position="102"/>
    </location>
</feature>
<dbReference type="NCBIfam" id="TIGR00445">
    <property type="entry name" value="mraY"/>
    <property type="match status" value="1"/>
</dbReference>
<dbReference type="InterPro" id="IPR003524">
    <property type="entry name" value="PNAcMuramoyl-5peptid_Trfase"/>
</dbReference>
<feature type="transmembrane region" description="Helical" evidence="7">
    <location>
        <begin position="160"/>
        <end position="178"/>
    </location>
</feature>
<dbReference type="PROSITE" id="PS01347">
    <property type="entry name" value="MRAY_1"/>
    <property type="match status" value="1"/>
</dbReference>
<comment type="cofactor">
    <cofactor evidence="7 9">
        <name>Mg(2+)</name>
        <dbReference type="ChEBI" id="CHEBI:18420"/>
    </cofactor>
</comment>
<keyword evidence="5 7" id="KW-1133">Transmembrane helix</keyword>
<organism evidence="10 11">
    <name type="scientific">Micrococcus luteus (strain ATCC 4698 / DSM 20030 / JCM 1464 / CCM 169 / CCUG 5858 / IAM 1056 / NBRC 3333 / NCIMB 9278 / NCTC 2665 / VKM Ac-2230)</name>
    <name type="common">Micrococcus lysodeikticus</name>
    <dbReference type="NCBI Taxonomy" id="465515"/>
    <lineage>
        <taxon>Bacteria</taxon>
        <taxon>Bacillati</taxon>
        <taxon>Actinomycetota</taxon>
        <taxon>Actinomycetes</taxon>
        <taxon>Micrococcales</taxon>
        <taxon>Micrococcaceae</taxon>
        <taxon>Micrococcus</taxon>
    </lineage>
</organism>
<dbReference type="HAMAP" id="MF_00038">
    <property type="entry name" value="MraY"/>
    <property type="match status" value="1"/>
</dbReference>
<comment type="similarity">
    <text evidence="2 7">Belongs to the glycosyltransferase 4 family. MraY subfamily.</text>
</comment>
<evidence type="ECO:0000256" key="7">
    <source>
        <dbReference type="HAMAP-Rule" id="MF_00038"/>
    </source>
</evidence>
<dbReference type="InterPro" id="IPR000715">
    <property type="entry name" value="Glycosyl_transferase_4"/>
</dbReference>
<feature type="transmembrane region" description="Helical" evidence="7">
    <location>
        <begin position="291"/>
        <end position="312"/>
    </location>
</feature>
<dbReference type="Pfam" id="PF00953">
    <property type="entry name" value="Glycos_transf_4"/>
    <property type="match status" value="1"/>
</dbReference>
<dbReference type="GO" id="GO:0008963">
    <property type="term" value="F:phospho-N-acetylmuramoyl-pentapeptide-transferase activity"/>
    <property type="evidence" value="ECO:0007669"/>
    <property type="project" value="UniProtKB-UniRule"/>
</dbReference>
<keyword evidence="7" id="KW-0573">Peptidoglycan synthesis</keyword>
<name>A0A2X4EP46_MICLC</name>
<keyword evidence="7 9" id="KW-0460">Magnesium</keyword>
<dbReference type="CDD" id="cd06852">
    <property type="entry name" value="GT_MraY"/>
    <property type="match status" value="1"/>
</dbReference>
<dbReference type="PROSITE" id="PS01348">
    <property type="entry name" value="MRAY_2"/>
    <property type="match status" value="1"/>
</dbReference>
<evidence type="ECO:0000256" key="3">
    <source>
        <dbReference type="ARBA" id="ARBA00022679"/>
    </source>
</evidence>
<dbReference type="Proteomes" id="UP000248985">
    <property type="component" value="Chromosome 1"/>
</dbReference>
<dbReference type="AlphaFoldDB" id="A0A2X4EP46"/>
<comment type="function">
    <text evidence="7">Catalyzes the initial step of the lipid cycle reactions in the biosynthesis of the cell wall peptidoglycan: transfers peptidoglycan precursor phospho-MurNAc-pentapeptide from UDP-MurNAc-pentapeptide onto the lipid carrier undecaprenyl phosphate, yielding undecaprenyl-pyrophosphoryl-MurNAc-pentapeptide, known as lipid I.</text>
</comment>
<keyword evidence="7 9" id="KW-0479">Metal-binding</keyword>
<comment type="pathway">
    <text evidence="7">Cell wall biogenesis; peptidoglycan biosynthesis.</text>
</comment>
<evidence type="ECO:0000313" key="10">
    <source>
        <dbReference type="EMBL" id="SQG47287.1"/>
    </source>
</evidence>
<keyword evidence="7" id="KW-0131">Cell cycle</keyword>
<comment type="subcellular location">
    <subcellularLocation>
        <location evidence="7">Cell membrane</location>
        <topology evidence="7">Multi-pass membrane protein</topology>
    </subcellularLocation>
    <subcellularLocation>
        <location evidence="1">Membrane</location>
        <topology evidence="1">Multi-pass membrane protein</topology>
    </subcellularLocation>
</comment>
<dbReference type="PANTHER" id="PTHR22926">
    <property type="entry name" value="PHOSPHO-N-ACETYLMURAMOYL-PENTAPEPTIDE-TRANSFERASE"/>
    <property type="match status" value="1"/>
</dbReference>
<evidence type="ECO:0000256" key="2">
    <source>
        <dbReference type="ARBA" id="ARBA00005583"/>
    </source>
</evidence>
<feature type="transmembrane region" description="Helical" evidence="7">
    <location>
        <begin position="198"/>
        <end position="217"/>
    </location>
</feature>
<evidence type="ECO:0000256" key="5">
    <source>
        <dbReference type="ARBA" id="ARBA00022989"/>
    </source>
</evidence>
<evidence type="ECO:0000256" key="1">
    <source>
        <dbReference type="ARBA" id="ARBA00004141"/>
    </source>
</evidence>
<keyword evidence="6 7" id="KW-0472">Membrane</keyword>
<evidence type="ECO:0000256" key="6">
    <source>
        <dbReference type="ARBA" id="ARBA00023136"/>
    </source>
</evidence>
<keyword evidence="7" id="KW-0133">Cell shape</keyword>
<keyword evidence="7" id="KW-1003">Cell membrane</keyword>
<accession>A0A2X4EP46</accession>
<evidence type="ECO:0000256" key="8">
    <source>
        <dbReference type="NCBIfam" id="TIGR00445"/>
    </source>
</evidence>
<dbReference type="GO" id="GO:0046872">
    <property type="term" value="F:metal ion binding"/>
    <property type="evidence" value="ECO:0007669"/>
    <property type="project" value="UniProtKB-KW"/>
</dbReference>
<reference evidence="10 11" key="1">
    <citation type="submission" date="2018-06" db="EMBL/GenBank/DDBJ databases">
        <authorList>
            <consortium name="Pathogen Informatics"/>
            <person name="Doyle S."/>
        </authorList>
    </citation>
    <scope>NUCLEOTIDE SEQUENCE [LARGE SCALE GENOMIC DNA]</scope>
    <source>
        <strain evidence="10 11">NCTC2665</strain>
    </source>
</reference>
<dbReference type="EMBL" id="LS483396">
    <property type="protein sequence ID" value="SQG47287.1"/>
    <property type="molecule type" value="Genomic_DNA"/>
</dbReference>
<protein>
    <recommendedName>
        <fullName evidence="7 8">Phospho-N-acetylmuramoyl-pentapeptide-transferase</fullName>
        <ecNumber evidence="7 8">2.7.8.13</ecNumber>
    </recommendedName>
    <alternativeName>
        <fullName evidence="7">UDP-MurNAc-pentapeptide phosphotransferase</fullName>
    </alternativeName>
</protein>
<dbReference type="Pfam" id="PF10555">
    <property type="entry name" value="MraY_sig1"/>
    <property type="match status" value="1"/>
</dbReference>
<evidence type="ECO:0000256" key="9">
    <source>
        <dbReference type="PIRSR" id="PIRSR600715-1"/>
    </source>
</evidence>
<evidence type="ECO:0000313" key="11">
    <source>
        <dbReference type="Proteomes" id="UP000248985"/>
    </source>
</evidence>
<dbReference type="PANTHER" id="PTHR22926:SF5">
    <property type="entry name" value="PHOSPHO-N-ACETYLMURAMOYL-PENTAPEPTIDE-TRANSFERASE HOMOLOG"/>
    <property type="match status" value="1"/>
</dbReference>
<keyword evidence="4 7" id="KW-0812">Transmembrane</keyword>
<dbReference type="GO" id="GO:0071555">
    <property type="term" value="P:cell wall organization"/>
    <property type="evidence" value="ECO:0007669"/>
    <property type="project" value="UniProtKB-KW"/>
</dbReference>
<keyword evidence="7" id="KW-0961">Cell wall biogenesis/degradation</keyword>
<gene>
    <name evidence="7 10" type="primary">mraY</name>
    <name evidence="10" type="ORF">NCTC2665_00040</name>
</gene>
<comment type="catalytic activity">
    <reaction evidence="7">
        <text>UDP-N-acetyl-alpha-D-muramoyl-L-alanyl-gamma-D-glutamyl-meso-2,6-diaminopimeloyl-D-alanyl-D-alanine + di-trans,octa-cis-undecaprenyl phosphate = di-trans,octa-cis-undecaprenyl diphospho-N-acetyl-alpha-D-muramoyl-L-alanyl-D-glutamyl-meso-2,6-diaminopimeloyl-D-alanyl-D-alanine + UMP</text>
        <dbReference type="Rhea" id="RHEA:28386"/>
        <dbReference type="ChEBI" id="CHEBI:57865"/>
        <dbReference type="ChEBI" id="CHEBI:60392"/>
        <dbReference type="ChEBI" id="CHEBI:61386"/>
        <dbReference type="ChEBI" id="CHEBI:61387"/>
        <dbReference type="EC" id="2.7.8.13"/>
    </reaction>
</comment>
<proteinExistence type="inferred from homology"/>
<dbReference type="UniPathway" id="UPA00219"/>
<evidence type="ECO:0000256" key="4">
    <source>
        <dbReference type="ARBA" id="ARBA00022692"/>
    </source>
</evidence>
<feature type="transmembrane region" description="Helical" evidence="7">
    <location>
        <begin position="55"/>
        <end position="77"/>
    </location>
</feature>
<dbReference type="EC" id="2.7.8.13" evidence="7 8"/>
<dbReference type="GO" id="GO:0051301">
    <property type="term" value="P:cell division"/>
    <property type="evidence" value="ECO:0007669"/>
    <property type="project" value="UniProtKB-KW"/>
</dbReference>
<feature type="transmembrane region" description="Helical" evidence="7">
    <location>
        <begin position="122"/>
        <end position="139"/>
    </location>
</feature>
<keyword evidence="3 7" id="KW-0808">Transferase</keyword>
<feature type="transmembrane region" description="Helical" evidence="7">
    <location>
        <begin position="238"/>
        <end position="258"/>
    </location>
</feature>
<feature type="transmembrane region" description="Helical" evidence="7">
    <location>
        <begin position="340"/>
        <end position="360"/>
    </location>
</feature>
<keyword evidence="7" id="KW-0132">Cell division</keyword>
<dbReference type="GO" id="GO:0008360">
    <property type="term" value="P:regulation of cell shape"/>
    <property type="evidence" value="ECO:0007669"/>
    <property type="project" value="UniProtKB-KW"/>
</dbReference>
<dbReference type="InterPro" id="IPR018480">
    <property type="entry name" value="PNAcMuramoyl-5peptid_Trfase_CS"/>
</dbReference>
<dbReference type="GO" id="GO:0005886">
    <property type="term" value="C:plasma membrane"/>
    <property type="evidence" value="ECO:0007669"/>
    <property type="project" value="UniProtKB-SubCell"/>
</dbReference>
<dbReference type="GeneID" id="93343245"/>
<dbReference type="GO" id="GO:0009252">
    <property type="term" value="P:peptidoglycan biosynthetic process"/>
    <property type="evidence" value="ECO:0007669"/>
    <property type="project" value="UniProtKB-UniRule"/>
</dbReference>
<feature type="binding site" evidence="9">
    <location>
        <position position="268"/>
    </location>
    <ligand>
        <name>Mg(2+)</name>
        <dbReference type="ChEBI" id="CHEBI:18420"/>
    </ligand>
</feature>
<feature type="binding site" evidence="9">
    <location>
        <position position="191"/>
    </location>
    <ligand>
        <name>Mg(2+)</name>
        <dbReference type="ChEBI" id="CHEBI:18420"/>
    </ligand>
</feature>
<dbReference type="RefSeq" id="WP_012750918.1">
    <property type="nucleotide sequence ID" value="NC_012803.1"/>
</dbReference>
<dbReference type="KEGG" id="mlu:Mlut_13630"/>
<sequence length="375" mass="39431">MIGLLIGGVLGLVLSAAGTPLFIRFLVKRGYGQFVRDDGPTTHKTKRGTPTMGGAVIIGSLVLAYLITHGLLAVLGVDFGGPTASGLILLLLTVGMAFVGFVDDFTKITKQRSLGLTPRGKIILQALIGTAFAVLALNFPDERGLTPASTAISFARDIPWLDLAFAGPAIGVILFVIWSNLITTATTNAVNLTDGLDGLATGATAMITGAYVLISLFQSSQSCALEGTRGCYEVRDPMDLALLAAILTGSLLGFLWWNTSPAKIFMGDTGSLGLGGALAGFAIFTRTEILVAVLAGLMVAITLSVIIQVGWFKVSGGKRVFLMAPLQHHFELKGWAEVTVVVRFWLLSLMCVTVGLAIFYGDWLIRQGGLAGVTP</sequence>